<dbReference type="Pfam" id="PF01208">
    <property type="entry name" value="URO-D"/>
    <property type="match status" value="1"/>
</dbReference>
<dbReference type="PANTHER" id="PTHR21091:SF169">
    <property type="entry name" value="UROPORPHYRINOGEN DECARBOXYLASE"/>
    <property type="match status" value="1"/>
</dbReference>
<dbReference type="InterPro" id="IPR038071">
    <property type="entry name" value="UROD/MetE-like_sf"/>
</dbReference>
<dbReference type="AlphaFoldDB" id="A0A382KJA1"/>
<proteinExistence type="predicted"/>
<organism evidence="2">
    <name type="scientific">marine metagenome</name>
    <dbReference type="NCBI Taxonomy" id="408172"/>
    <lineage>
        <taxon>unclassified sequences</taxon>
        <taxon>metagenomes</taxon>
        <taxon>ecological metagenomes</taxon>
    </lineage>
</organism>
<dbReference type="SUPFAM" id="SSF51726">
    <property type="entry name" value="UROD/MetE-like"/>
    <property type="match status" value="1"/>
</dbReference>
<dbReference type="EMBL" id="UINC01081307">
    <property type="protein sequence ID" value="SVC25024.1"/>
    <property type="molecule type" value="Genomic_DNA"/>
</dbReference>
<evidence type="ECO:0000313" key="2">
    <source>
        <dbReference type="EMBL" id="SVC25024.1"/>
    </source>
</evidence>
<protein>
    <recommendedName>
        <fullName evidence="1">Uroporphyrinogen decarboxylase (URO-D) domain-containing protein</fullName>
    </recommendedName>
</protein>
<dbReference type="InterPro" id="IPR000257">
    <property type="entry name" value="Uroporphyrinogen_deCOase"/>
</dbReference>
<dbReference type="GO" id="GO:0004853">
    <property type="term" value="F:uroporphyrinogen decarboxylase activity"/>
    <property type="evidence" value="ECO:0007669"/>
    <property type="project" value="InterPro"/>
</dbReference>
<reference evidence="2" key="1">
    <citation type="submission" date="2018-05" db="EMBL/GenBank/DDBJ databases">
        <authorList>
            <person name="Lanie J.A."/>
            <person name="Ng W.-L."/>
            <person name="Kazmierczak K.M."/>
            <person name="Andrzejewski T.M."/>
            <person name="Davidsen T.M."/>
            <person name="Wayne K.J."/>
            <person name="Tettelin H."/>
            <person name="Glass J.I."/>
            <person name="Rusch D."/>
            <person name="Podicherti R."/>
            <person name="Tsui H.-C.T."/>
            <person name="Winkler M.E."/>
        </authorList>
    </citation>
    <scope>NUCLEOTIDE SEQUENCE</scope>
</reference>
<dbReference type="PANTHER" id="PTHR21091">
    <property type="entry name" value="METHYLTETRAHYDROFOLATE:HOMOCYSTEINE METHYLTRANSFERASE RELATED"/>
    <property type="match status" value="1"/>
</dbReference>
<evidence type="ECO:0000259" key="1">
    <source>
        <dbReference type="PROSITE" id="PS00906"/>
    </source>
</evidence>
<dbReference type="Gene3D" id="3.20.20.210">
    <property type="match status" value="1"/>
</dbReference>
<accession>A0A382KJA1</accession>
<gene>
    <name evidence="2" type="ORF">METZ01_LOCUS277878</name>
</gene>
<name>A0A382KJA1_9ZZZZ</name>
<dbReference type="GO" id="GO:0005829">
    <property type="term" value="C:cytosol"/>
    <property type="evidence" value="ECO:0007669"/>
    <property type="project" value="TreeGrafter"/>
</dbReference>
<feature type="domain" description="Uroporphyrinogen decarboxylase (URO-D)" evidence="1">
    <location>
        <begin position="30"/>
        <end position="39"/>
    </location>
</feature>
<dbReference type="PROSITE" id="PS00906">
    <property type="entry name" value="UROD_1"/>
    <property type="match status" value="1"/>
</dbReference>
<dbReference type="GO" id="GO:0006783">
    <property type="term" value="P:heme biosynthetic process"/>
    <property type="evidence" value="ECO:0007669"/>
    <property type="project" value="TreeGrafter"/>
</dbReference>
<sequence length="350" mass="39390">MNAKKHFHFPKLENNLIARVFNHQPVERVPVWLMRQAGRCDPEYRRLRQEDGRPLEELFRDVDMSIKISLLPRRFGVDAIIMFQDILTPLEPMGAGFHFNPGPVLEEPITDLERVHQLKIPHPVKDLKNVGRILSGLKSELGGSLPLLGFAGAPVTLALFMIAGKSPNQKMGDLIQFMDDQPHFTQSLLDKLTSVTIDYLNYQIECGANVVQLFESFANSMPKPFYQRWAQPCHEKIFRALKSEIPSILFAKEFSDLDLMASSGAAALSVGSVVDLNQAISKFPELIFQGNVDNRILAQGNSETIREATENCLKQTHGKRHILNLNHGLLENTSLESVINFINISKSILV</sequence>